<dbReference type="EMBL" id="AGNL01029158">
    <property type="protein sequence ID" value="EJK57195.1"/>
    <property type="molecule type" value="Genomic_DNA"/>
</dbReference>
<feature type="non-terminal residue" evidence="3">
    <location>
        <position position="350"/>
    </location>
</feature>
<feature type="compositionally biased region" description="Basic and acidic residues" evidence="1">
    <location>
        <begin position="65"/>
        <end position="75"/>
    </location>
</feature>
<organism evidence="3 4">
    <name type="scientific">Thalassiosira oceanica</name>
    <name type="common">Marine diatom</name>
    <dbReference type="NCBI Taxonomy" id="159749"/>
    <lineage>
        <taxon>Eukaryota</taxon>
        <taxon>Sar</taxon>
        <taxon>Stramenopiles</taxon>
        <taxon>Ochrophyta</taxon>
        <taxon>Bacillariophyta</taxon>
        <taxon>Coscinodiscophyceae</taxon>
        <taxon>Thalassiosirophycidae</taxon>
        <taxon>Thalassiosirales</taxon>
        <taxon>Thalassiosiraceae</taxon>
        <taxon>Thalassiosira</taxon>
    </lineage>
</organism>
<protein>
    <recommendedName>
        <fullName evidence="5">B30.2/SPRY domain-containing protein</fullName>
    </recommendedName>
</protein>
<feature type="region of interest" description="Disordered" evidence="1">
    <location>
        <begin position="1"/>
        <end position="38"/>
    </location>
</feature>
<keyword evidence="2" id="KW-1133">Transmembrane helix</keyword>
<evidence type="ECO:0008006" key="5">
    <source>
        <dbReference type="Google" id="ProtNLM"/>
    </source>
</evidence>
<keyword evidence="2" id="KW-0812">Transmembrane</keyword>
<keyword evidence="2" id="KW-0472">Membrane</keyword>
<evidence type="ECO:0000256" key="1">
    <source>
        <dbReference type="SAM" id="MobiDB-lite"/>
    </source>
</evidence>
<feature type="compositionally biased region" description="Basic and acidic residues" evidence="1">
    <location>
        <begin position="19"/>
        <end position="33"/>
    </location>
</feature>
<proteinExistence type="predicted"/>
<dbReference type="Proteomes" id="UP000266841">
    <property type="component" value="Unassembled WGS sequence"/>
</dbReference>
<feature type="region of interest" description="Disordered" evidence="1">
    <location>
        <begin position="65"/>
        <end position="87"/>
    </location>
</feature>
<dbReference type="OrthoDB" id="295536at2759"/>
<dbReference type="InterPro" id="IPR043136">
    <property type="entry name" value="B30.2/SPRY_sf"/>
</dbReference>
<evidence type="ECO:0000313" key="3">
    <source>
        <dbReference type="EMBL" id="EJK57195.1"/>
    </source>
</evidence>
<reference evidence="3 4" key="1">
    <citation type="journal article" date="2012" name="Genome Biol.">
        <title>Genome and low-iron response of an oceanic diatom adapted to chronic iron limitation.</title>
        <authorList>
            <person name="Lommer M."/>
            <person name="Specht M."/>
            <person name="Roy A.S."/>
            <person name="Kraemer L."/>
            <person name="Andreson R."/>
            <person name="Gutowska M.A."/>
            <person name="Wolf J."/>
            <person name="Bergner S.V."/>
            <person name="Schilhabel M.B."/>
            <person name="Klostermeier U.C."/>
            <person name="Beiko R.G."/>
            <person name="Rosenstiel P."/>
            <person name="Hippler M."/>
            <person name="Laroche J."/>
        </authorList>
    </citation>
    <scope>NUCLEOTIDE SEQUENCE [LARGE SCALE GENOMIC DNA]</scope>
    <source>
        <strain evidence="3 4">CCMP1005</strain>
    </source>
</reference>
<dbReference type="Gene3D" id="2.60.120.920">
    <property type="match status" value="1"/>
</dbReference>
<accession>K0RW80</accession>
<comment type="caution">
    <text evidence="3">The sequence shown here is derived from an EMBL/GenBank/DDBJ whole genome shotgun (WGS) entry which is preliminary data.</text>
</comment>
<dbReference type="AlphaFoldDB" id="K0RW80"/>
<keyword evidence="4" id="KW-1185">Reference proteome</keyword>
<evidence type="ECO:0000256" key="2">
    <source>
        <dbReference type="SAM" id="Phobius"/>
    </source>
</evidence>
<sequence>MWALGRSGDATPGTPINRTNDERMHTGGMERARGAAKRQRVSTFESALANIDVLGHLAAFLEAGDRSGPRERRSDPAMTPPSTACPWRRRRRGGHLSLIGRCVEYREGDKAAVRTTRAEYCSAICGNHIMRAGKHWATFIFGREDVGRVHQSVGVIRPLPGWDQRRTLEDFHPAAPHCAEGLRRERTSRWVGDVHFCHFYYGTGDCYYSDWEGYPHISIWEGVDEYDEEIDTLGMLLDLDSGTLSLYRNGRKVGTLKDGLAGVYCWIACLAGTACASIERGYNVLDTDIHRCKGARKENALPRKGTLRRALNNAALATALLLVNFLFHLILLRGMQTSLREGGGRLGEQS</sequence>
<feature type="transmembrane region" description="Helical" evidence="2">
    <location>
        <begin position="314"/>
        <end position="332"/>
    </location>
</feature>
<gene>
    <name evidence="3" type="ORF">THAOC_22789</name>
</gene>
<evidence type="ECO:0000313" key="4">
    <source>
        <dbReference type="Proteomes" id="UP000266841"/>
    </source>
</evidence>
<name>K0RW80_THAOC</name>